<evidence type="ECO:0000313" key="1">
    <source>
        <dbReference type="EMBL" id="MEI4278795.1"/>
    </source>
</evidence>
<keyword evidence="2" id="KW-1185">Reference proteome</keyword>
<name>A0ABU8E5G0_9ACTN</name>
<accession>A0ABU8E5G0</accession>
<comment type="caution">
    <text evidence="1">The sequence shown here is derived from an EMBL/GenBank/DDBJ whole genome shotgun (WGS) entry which is preliminary data.</text>
</comment>
<sequence length="46" mass="4896">MDDSVSLLWHMRPVEGQEHPNPVEGELCGVNSTSAAADCSLADETP</sequence>
<gene>
    <name evidence="1" type="ORF">UXQ13_09990</name>
</gene>
<dbReference type="EMBL" id="JBAPLV010000009">
    <property type="protein sequence ID" value="MEI4278795.1"/>
    <property type="molecule type" value="Genomic_DNA"/>
</dbReference>
<dbReference type="Proteomes" id="UP001373496">
    <property type="component" value="Unassembled WGS sequence"/>
</dbReference>
<dbReference type="RefSeq" id="WP_225235882.1">
    <property type="nucleotide sequence ID" value="NZ_JBAPLV010000009.1"/>
</dbReference>
<proteinExistence type="predicted"/>
<organism evidence="1 2">
    <name type="scientific">Klenkia terrae</name>
    <dbReference type="NCBI Taxonomy" id="1052259"/>
    <lineage>
        <taxon>Bacteria</taxon>
        <taxon>Bacillati</taxon>
        <taxon>Actinomycetota</taxon>
        <taxon>Actinomycetes</taxon>
        <taxon>Geodermatophilales</taxon>
        <taxon>Geodermatophilaceae</taxon>
        <taxon>Klenkia</taxon>
    </lineage>
</organism>
<reference evidence="1 2" key="1">
    <citation type="submission" date="2024-03" db="EMBL/GenBank/DDBJ databases">
        <title>Draft genome sequence of Klenkia terrae.</title>
        <authorList>
            <person name="Duangmal K."/>
            <person name="Chantavorakit T."/>
        </authorList>
    </citation>
    <scope>NUCLEOTIDE SEQUENCE [LARGE SCALE GENOMIC DNA]</scope>
    <source>
        <strain evidence="1 2">JCM 17786</strain>
    </source>
</reference>
<protein>
    <submittedName>
        <fullName evidence="1">Uncharacterized protein</fullName>
    </submittedName>
</protein>
<evidence type="ECO:0000313" key="2">
    <source>
        <dbReference type="Proteomes" id="UP001373496"/>
    </source>
</evidence>